<proteinExistence type="predicted"/>
<feature type="domain" description="SseB protein N-terminal" evidence="1">
    <location>
        <begin position="42"/>
        <end position="130"/>
    </location>
</feature>
<name>A0A1T4XSH2_9FIRM</name>
<evidence type="ECO:0000259" key="1">
    <source>
        <dbReference type="Pfam" id="PF07179"/>
    </source>
</evidence>
<dbReference type="Proteomes" id="UP000190286">
    <property type="component" value="Unassembled WGS sequence"/>
</dbReference>
<dbReference type="RefSeq" id="WP_242943446.1">
    <property type="nucleotide sequence ID" value="NZ_FUYF01000014.1"/>
</dbReference>
<dbReference type="GeneID" id="93338654"/>
<keyword evidence="3" id="KW-1185">Reference proteome</keyword>
<organism evidence="2 3">
    <name type="scientific">Gemmiger formicilis</name>
    <dbReference type="NCBI Taxonomy" id="745368"/>
    <lineage>
        <taxon>Bacteria</taxon>
        <taxon>Bacillati</taxon>
        <taxon>Bacillota</taxon>
        <taxon>Clostridia</taxon>
        <taxon>Eubacteriales</taxon>
        <taxon>Gemmiger</taxon>
    </lineage>
</organism>
<dbReference type="Pfam" id="PF07179">
    <property type="entry name" value="SseB"/>
    <property type="match status" value="1"/>
</dbReference>
<sequence length="138" mass="15157">MPQDKSLQMNQTIETAILQLQQSPTPEQLAHTLTVVRRCMQAGGQWIVAVEPVPGGGQVQPRVVTTADGASWWYAFTSFEEQMKSPDTVKSTFLADIDKLFAAALSTPEIAGIIVNPWHCTLQLDKELIRIIQPGRAG</sequence>
<evidence type="ECO:0000313" key="2">
    <source>
        <dbReference type="EMBL" id="SKA92078.1"/>
    </source>
</evidence>
<gene>
    <name evidence="2" type="ORF">SAMN02745178_02208</name>
</gene>
<reference evidence="2 3" key="1">
    <citation type="submission" date="2017-02" db="EMBL/GenBank/DDBJ databases">
        <authorList>
            <person name="Peterson S.W."/>
        </authorList>
    </citation>
    <scope>NUCLEOTIDE SEQUENCE [LARGE SCALE GENOMIC DNA]</scope>
    <source>
        <strain evidence="2 3">ATCC 27749</strain>
    </source>
</reference>
<dbReference type="EMBL" id="FUYF01000014">
    <property type="protein sequence ID" value="SKA92078.1"/>
    <property type="molecule type" value="Genomic_DNA"/>
</dbReference>
<protein>
    <submittedName>
        <fullName evidence="2">SseB protein N-terminal domain-containing protein</fullName>
    </submittedName>
</protein>
<dbReference type="AlphaFoldDB" id="A0A1T4XSH2"/>
<dbReference type="STRING" id="745368.SAMN02745178_02208"/>
<accession>A0A1T4XSH2</accession>
<dbReference type="InterPro" id="IPR009839">
    <property type="entry name" value="SseB_N"/>
</dbReference>
<evidence type="ECO:0000313" key="3">
    <source>
        <dbReference type="Proteomes" id="UP000190286"/>
    </source>
</evidence>